<evidence type="ECO:0000313" key="6">
    <source>
        <dbReference type="EMBL" id="CAF5205061.1"/>
    </source>
</evidence>
<name>A0A8S3AVE0_9BILA</name>
<feature type="compositionally biased region" description="Polar residues" evidence="1">
    <location>
        <begin position="21"/>
        <end position="33"/>
    </location>
</feature>
<evidence type="ECO:0000313" key="7">
    <source>
        <dbReference type="Proteomes" id="UP000681720"/>
    </source>
</evidence>
<evidence type="ECO:0000313" key="3">
    <source>
        <dbReference type="EMBL" id="CAF4716154.1"/>
    </source>
</evidence>
<sequence>MMSHRNEERDDYRNSSRHNRQNIQSIATQRTQP</sequence>
<evidence type="ECO:0000313" key="2">
    <source>
        <dbReference type="EMBL" id="CAF4622153.1"/>
    </source>
</evidence>
<evidence type="ECO:0000313" key="4">
    <source>
        <dbReference type="EMBL" id="CAF4763831.1"/>
    </source>
</evidence>
<reference evidence="4" key="1">
    <citation type="submission" date="2021-02" db="EMBL/GenBank/DDBJ databases">
        <authorList>
            <person name="Nowell W R."/>
        </authorList>
    </citation>
    <scope>NUCLEOTIDE SEQUENCE</scope>
</reference>
<dbReference type="Proteomes" id="UP000681967">
    <property type="component" value="Unassembled WGS sequence"/>
</dbReference>
<evidence type="ECO:0000256" key="1">
    <source>
        <dbReference type="SAM" id="MobiDB-lite"/>
    </source>
</evidence>
<dbReference type="AlphaFoldDB" id="A0A8S3AVE0"/>
<dbReference type="Proteomes" id="UP000681720">
    <property type="component" value="Unassembled WGS sequence"/>
</dbReference>
<proteinExistence type="predicted"/>
<dbReference type="Proteomes" id="UP000676336">
    <property type="component" value="Unassembled WGS sequence"/>
</dbReference>
<protein>
    <submittedName>
        <fullName evidence="4">Uncharacterized protein</fullName>
    </submittedName>
</protein>
<dbReference type="EMBL" id="CAJOBH010146692">
    <property type="protein sequence ID" value="CAF4829665.1"/>
    <property type="molecule type" value="Genomic_DNA"/>
</dbReference>
<gene>
    <name evidence="3" type="ORF">BYL167_LOCUS44684</name>
    <name evidence="5" type="ORF">BYL167_LOCUS49359</name>
    <name evidence="4" type="ORF">GIL414_LOCUS45665</name>
    <name evidence="2" type="ORF">SMN809_LOCUS39941</name>
    <name evidence="6" type="ORF">SMN809_LOCUS76661</name>
</gene>
<dbReference type="EMBL" id="CAJOBI010108554">
    <property type="protein sequence ID" value="CAF4622153.1"/>
    <property type="molecule type" value="Genomic_DNA"/>
</dbReference>
<feature type="compositionally biased region" description="Basic and acidic residues" evidence="1">
    <location>
        <begin position="1"/>
        <end position="14"/>
    </location>
</feature>
<dbReference type="EMBL" id="CAJOBJ010141220">
    <property type="protein sequence ID" value="CAF4763831.1"/>
    <property type="molecule type" value="Genomic_DNA"/>
</dbReference>
<comment type="caution">
    <text evidence="4">The sequence shown here is derived from an EMBL/GenBank/DDBJ whole genome shotgun (WGS) entry which is preliminary data.</text>
</comment>
<accession>A0A8S3AVE0</accession>
<dbReference type="EMBL" id="CAJOBI010335391">
    <property type="protein sequence ID" value="CAF5205061.1"/>
    <property type="molecule type" value="Genomic_DNA"/>
</dbReference>
<organism evidence="4 7">
    <name type="scientific">Rotaria magnacalcarata</name>
    <dbReference type="NCBI Taxonomy" id="392030"/>
    <lineage>
        <taxon>Eukaryota</taxon>
        <taxon>Metazoa</taxon>
        <taxon>Spiralia</taxon>
        <taxon>Gnathifera</taxon>
        <taxon>Rotifera</taxon>
        <taxon>Eurotatoria</taxon>
        <taxon>Bdelloidea</taxon>
        <taxon>Philodinida</taxon>
        <taxon>Philodinidae</taxon>
        <taxon>Rotaria</taxon>
    </lineage>
</organism>
<feature type="non-terminal residue" evidence="4">
    <location>
        <position position="33"/>
    </location>
</feature>
<evidence type="ECO:0000313" key="5">
    <source>
        <dbReference type="EMBL" id="CAF4829665.1"/>
    </source>
</evidence>
<feature type="region of interest" description="Disordered" evidence="1">
    <location>
        <begin position="1"/>
        <end position="33"/>
    </location>
</feature>
<dbReference type="EMBL" id="CAJOBH010122051">
    <property type="protein sequence ID" value="CAF4716154.1"/>
    <property type="molecule type" value="Genomic_DNA"/>
</dbReference>